<proteinExistence type="predicted"/>
<gene>
    <name evidence="1" type="primary">SORF3</name>
</gene>
<dbReference type="InterPro" id="IPR009823">
    <property type="entry name" value="Herpes_SORF3"/>
</dbReference>
<evidence type="ECO:0000313" key="1">
    <source>
        <dbReference type="EMBL" id="BAA32008.1"/>
    </source>
</evidence>
<dbReference type="EMBL" id="AB016432">
    <property type="protein sequence ID" value="BAA32008.1"/>
    <property type="molecule type" value="Genomic_DNA"/>
</dbReference>
<reference evidence="1" key="4">
    <citation type="journal article" date="1998" name="Virus Res.">
        <title>The genetic organization and transcriptional analysis of the short unique region in the genome of nononcogenic Marek's disease virus serotype 2.</title>
        <authorList>
            <person name="Jang H.K."/>
            <person name="Ono M."/>
            <person name="Kim T.J."/>
            <person name="Izumiya Y."/>
            <person name="Damiani A.M."/>
            <person name="Matsumura T."/>
            <person name="Niikura M."/>
            <person name="Kai C."/>
            <person name="Mikami T."/>
        </authorList>
    </citation>
    <scope>NUCLEOTIDE SEQUENCE</scope>
    <source>
        <strain evidence="1">HPRS24</strain>
    </source>
</reference>
<reference evidence="1" key="1">
    <citation type="journal article" date="1996" name="Arch. Virol.">
        <title>Identification of a potential Marek's disease virus serotype 2 glycoprotein D gene with homology to herpes simplex virus glycoprotein D.</title>
        <authorList>
            <person name="Jang H.K."/>
            <person name="Ono M."/>
            <person name="Kato Y."/>
            <person name="Tohya Y."/>
            <person name="Niikura M."/>
            <person name="Mikami T."/>
        </authorList>
    </citation>
    <scope>NUCLEOTIDE SEQUENCE</scope>
    <source>
        <strain evidence="1">HPRS24</strain>
    </source>
</reference>
<reference evidence="1" key="3">
    <citation type="journal article" date="1997" name="Virus Res.">
        <title>Characterization and expression of the Marek's disease virus serotype 2 glycoprotein E in recombinant baculovirus-infected cells: initial analysis of its DNA sequence and antigenic properties.</title>
        <authorList>
            <person name="Jang H.K."/>
            <person name="Niikura M."/>
            <person name="Song C.S."/>
            <person name="Mikami T."/>
        </authorList>
    </citation>
    <scope>NUCLEOTIDE SEQUENCE</scope>
    <source>
        <strain evidence="1">HPRS24</strain>
    </source>
</reference>
<sequence length="322" mass="37317">MEHMSRSYAAVFNDMDVPRGRFAKPPRKVTRINFWPMLADELTNGIVQCVESRERLALFHTTSANDITNISFDIHKDMWYRMVLWSAYRFFSTMGEMFLIDDISNYVAPDLVENGRWKLYCRTWDIRDAAKIKLIGPFLPALFSFHLENWTAMLSLGIHKGFDRHNARGTLTAMPFLKKILVGAMEIARFAVVLSLPICEYRTPMGLPEDEIGNAIRLCCAQMQANRLEPTEITNDAEGKSNDGSAEELYYRALHEIVKTAREHCRVQEDTPPTIQLNTGDSRYRQQRMWRNDPIRVPRSRLSNCKALERFRRDLGRGSIFL</sequence>
<protein>
    <submittedName>
        <fullName evidence="1">SORF3 protein</fullName>
    </submittedName>
</protein>
<dbReference type="Pfam" id="PF07153">
    <property type="entry name" value="Marek_SORF3"/>
    <property type="match status" value="1"/>
</dbReference>
<reference evidence="1" key="2">
    <citation type="journal article" date="1996" name="J. Vet. Med. Sci.">
        <title>Marek's disease virus serotype 2 glycoprotein I gene: nucleotide sequence and expression by a recombinant baculovirus.</title>
        <authorList>
            <person name="Jang H.K."/>
            <person name="Ono M."/>
            <person name="Kim T.J."/>
            <person name="Cai J.S."/>
            <person name="Tsushima Y."/>
            <person name="Niikura M."/>
            <person name="Mikami T."/>
        </authorList>
    </citation>
    <scope>NUCLEOTIDE SEQUENCE</scope>
    <source>
        <strain evidence="1">HPRS24</strain>
    </source>
</reference>
<organism evidence="1">
    <name type="scientific">Marek's disease virus serotype 2 MDV2</name>
    <dbReference type="NCBI Taxonomy" id="36353"/>
    <lineage>
        <taxon>Viruses</taxon>
        <taxon>Duplodnaviria</taxon>
        <taxon>Heunggongvirae</taxon>
        <taxon>Peploviricota</taxon>
        <taxon>Herviviricetes</taxon>
        <taxon>Herpesvirales</taxon>
        <taxon>Orthoherpesviridae</taxon>
        <taxon>Alphaherpesvirinae</taxon>
        <taxon>Mardivirus</taxon>
        <taxon>Mardivirus gallidalpha3</taxon>
        <taxon>Gallid alphaherpesvirus 3</taxon>
    </lineage>
</organism>
<name>O89266_9ALPH</name>
<accession>O89266</accession>